<evidence type="ECO:0000313" key="1">
    <source>
        <dbReference type="EMBL" id="MBS0030996.1"/>
    </source>
</evidence>
<organism evidence="1 2">
    <name type="scientific">Chitinophaga hostae</name>
    <dbReference type="NCBI Taxonomy" id="2831022"/>
    <lineage>
        <taxon>Bacteria</taxon>
        <taxon>Pseudomonadati</taxon>
        <taxon>Bacteroidota</taxon>
        <taxon>Chitinophagia</taxon>
        <taxon>Chitinophagales</taxon>
        <taxon>Chitinophagaceae</taxon>
        <taxon>Chitinophaga</taxon>
    </lineage>
</organism>
<dbReference type="Proteomes" id="UP000676386">
    <property type="component" value="Unassembled WGS sequence"/>
</dbReference>
<accession>A0ABS5J7E3</accession>
<dbReference type="RefSeq" id="WP_211976130.1">
    <property type="nucleotide sequence ID" value="NZ_CBFHAM010000025.1"/>
</dbReference>
<name>A0ABS5J7E3_9BACT</name>
<sequence length="406" mass="43870">MDNNVLQAGTAIADITPPLEVGLLTSSVQGTYAPFTAVRLPLKARILVLVSGNEKVALVSLDLLALNDTSVDGWDAFKTGLSAEIAPEHIILTCTHTHTAPESVALSELYLSKEYREWLNEMQQRINMAISAAIRSAKECRVSIGSTRLDDYSLQRRIPTAEGITMSDALQPVTVEMMNREPVDRRVHAVRFTDNSDRAIATIVHAVCHPVHEMCLPHISPDFPGELCLALQETAWAGMPLFLNGAAGDVNPPTVSGGAGDARRHGRALAGVVEKAVWTSAIATGFAVMHMEMDFPIRSSVNVSNPLDALARINAVAIGPLAILFLPGEPFTETAMEIEYRSPFAYTLVAAYAENSIGYIPTAEAFDAGGYETGPGKWSFLAPVTAQLLEEAALHLLDQLHHKKRV</sequence>
<comment type="caution">
    <text evidence="1">The sequence shown here is derived from an EMBL/GenBank/DDBJ whole genome shotgun (WGS) entry which is preliminary data.</text>
</comment>
<protein>
    <recommendedName>
        <fullName evidence="3">Neutral/alkaline non-lysosomal ceramidase, N-terminal</fullName>
    </recommendedName>
</protein>
<evidence type="ECO:0008006" key="3">
    <source>
        <dbReference type="Google" id="ProtNLM"/>
    </source>
</evidence>
<keyword evidence="2" id="KW-1185">Reference proteome</keyword>
<evidence type="ECO:0000313" key="2">
    <source>
        <dbReference type="Proteomes" id="UP000676386"/>
    </source>
</evidence>
<proteinExistence type="predicted"/>
<gene>
    <name evidence="1" type="ORF">KE626_26960</name>
</gene>
<reference evidence="1 2" key="1">
    <citation type="submission" date="2021-04" db="EMBL/GenBank/DDBJ databases">
        <title>Chitinophaga sp. nov., isolated from the rhizosphere soil.</title>
        <authorList>
            <person name="He S."/>
        </authorList>
    </citation>
    <scope>NUCLEOTIDE SEQUENCE [LARGE SCALE GENOMIC DNA]</scope>
    <source>
        <strain evidence="1 2">2R12</strain>
    </source>
</reference>
<dbReference type="EMBL" id="JAGTXB010000018">
    <property type="protein sequence ID" value="MBS0030996.1"/>
    <property type="molecule type" value="Genomic_DNA"/>
</dbReference>